<dbReference type="EMBL" id="JAANNP010000057">
    <property type="protein sequence ID" value="NHC15813.1"/>
    <property type="molecule type" value="Genomic_DNA"/>
</dbReference>
<evidence type="ECO:0000256" key="5">
    <source>
        <dbReference type="ARBA" id="ARBA00023251"/>
    </source>
</evidence>
<keyword evidence="3 6" id="KW-1133">Transmembrane helix</keyword>
<accession>A0ABX0H330</accession>
<feature type="domain" description="ABC-2 type transporter transmembrane" evidence="7">
    <location>
        <begin position="20"/>
        <end position="157"/>
    </location>
</feature>
<keyword evidence="5" id="KW-0046">Antibiotic resistance</keyword>
<feature type="transmembrane region" description="Helical" evidence="6">
    <location>
        <begin position="69"/>
        <end position="88"/>
    </location>
</feature>
<evidence type="ECO:0000256" key="4">
    <source>
        <dbReference type="ARBA" id="ARBA00023136"/>
    </source>
</evidence>
<gene>
    <name evidence="8" type="ORF">G9H71_18690</name>
</gene>
<dbReference type="InterPro" id="IPR000412">
    <property type="entry name" value="ABC_2_transport"/>
</dbReference>
<evidence type="ECO:0000256" key="6">
    <source>
        <dbReference type="SAM" id="Phobius"/>
    </source>
</evidence>
<dbReference type="PANTHER" id="PTHR43332">
    <property type="entry name" value="INNER MEMBRANE TRANSPORT PERMEASE YADH-RELATED"/>
    <property type="match status" value="1"/>
</dbReference>
<dbReference type="InterPro" id="IPR052522">
    <property type="entry name" value="ABC-2_transport_permease"/>
</dbReference>
<dbReference type="Pfam" id="PF01061">
    <property type="entry name" value="ABC2_membrane"/>
    <property type="match status" value="1"/>
</dbReference>
<keyword evidence="9" id="KW-1185">Reference proteome</keyword>
<comment type="subcellular location">
    <subcellularLocation>
        <location evidence="1">Membrane</location>
        <topology evidence="1">Multi-pass membrane protein</topology>
    </subcellularLocation>
</comment>
<evidence type="ECO:0000256" key="3">
    <source>
        <dbReference type="ARBA" id="ARBA00022989"/>
    </source>
</evidence>
<evidence type="ECO:0000256" key="2">
    <source>
        <dbReference type="ARBA" id="ARBA00022692"/>
    </source>
</evidence>
<evidence type="ECO:0000256" key="1">
    <source>
        <dbReference type="ARBA" id="ARBA00004141"/>
    </source>
</evidence>
<sequence>MSAPPTRLRLLERSALAGVLKHETTLYKRYWRSTTFSSVVEPTIYLLAFGAGFGSLIGTIAGYRYVDFLGTGVVATAVLFSSAFAGMFQTFIRRSYQHTYDALLAAPIDVHEVVIAEALWIAIRAGAYGCAPLLVAMAFGLDPAPGMVLVPLIGVLTG</sequence>
<organism evidence="8 9">
    <name type="scientific">Motilibacter deserti</name>
    <dbReference type="NCBI Taxonomy" id="2714956"/>
    <lineage>
        <taxon>Bacteria</taxon>
        <taxon>Bacillati</taxon>
        <taxon>Actinomycetota</taxon>
        <taxon>Actinomycetes</taxon>
        <taxon>Motilibacterales</taxon>
        <taxon>Motilibacteraceae</taxon>
        <taxon>Motilibacter</taxon>
    </lineage>
</organism>
<protein>
    <submittedName>
        <fullName evidence="8">ABC transporter permease</fullName>
    </submittedName>
</protein>
<evidence type="ECO:0000313" key="8">
    <source>
        <dbReference type="EMBL" id="NHC15813.1"/>
    </source>
</evidence>
<keyword evidence="2 6" id="KW-0812">Transmembrane</keyword>
<dbReference type="RefSeq" id="WP_166284301.1">
    <property type="nucleotide sequence ID" value="NZ_JAANNP010000057.1"/>
</dbReference>
<proteinExistence type="predicted"/>
<comment type="caution">
    <text evidence="8">The sequence shown here is derived from an EMBL/GenBank/DDBJ whole genome shotgun (WGS) entry which is preliminary data.</text>
</comment>
<evidence type="ECO:0000313" key="9">
    <source>
        <dbReference type="Proteomes" id="UP000800981"/>
    </source>
</evidence>
<dbReference type="InterPro" id="IPR013525">
    <property type="entry name" value="ABC2_TM"/>
</dbReference>
<feature type="non-terminal residue" evidence="8">
    <location>
        <position position="158"/>
    </location>
</feature>
<keyword evidence="4 6" id="KW-0472">Membrane</keyword>
<dbReference type="Proteomes" id="UP000800981">
    <property type="component" value="Unassembled WGS sequence"/>
</dbReference>
<reference evidence="8 9" key="1">
    <citation type="submission" date="2020-03" db="EMBL/GenBank/DDBJ databases">
        <title>Two novel Motilibacter sp.</title>
        <authorList>
            <person name="Liu S."/>
        </authorList>
    </citation>
    <scope>NUCLEOTIDE SEQUENCE [LARGE SCALE GENOMIC DNA]</scope>
    <source>
        <strain evidence="8 9">E257</strain>
    </source>
</reference>
<feature type="transmembrane region" description="Helical" evidence="6">
    <location>
        <begin position="44"/>
        <end position="63"/>
    </location>
</feature>
<dbReference type="PRINTS" id="PR00164">
    <property type="entry name" value="ABC2TRNSPORT"/>
</dbReference>
<name>A0ABX0H330_9ACTN</name>
<evidence type="ECO:0000259" key="7">
    <source>
        <dbReference type="Pfam" id="PF01061"/>
    </source>
</evidence>